<keyword evidence="3" id="KW-0732">Signal</keyword>
<feature type="signal peptide" evidence="3">
    <location>
        <begin position="1"/>
        <end position="45"/>
    </location>
</feature>
<proteinExistence type="predicted"/>
<evidence type="ECO:0000313" key="5">
    <source>
        <dbReference type="Proteomes" id="UP001501591"/>
    </source>
</evidence>
<dbReference type="InterPro" id="IPR046112">
    <property type="entry name" value="DUF6049"/>
</dbReference>
<dbReference type="RefSeq" id="WP_344818626.1">
    <property type="nucleotide sequence ID" value="NZ_BAABCP010000001.1"/>
</dbReference>
<keyword evidence="5" id="KW-1185">Reference proteome</keyword>
<feature type="chain" id="PRO_5047283047" evidence="3">
    <location>
        <begin position="46"/>
        <end position="709"/>
    </location>
</feature>
<keyword evidence="2" id="KW-0472">Membrane</keyword>
<organism evidence="4 5">
    <name type="scientific">Microbacterium soli</name>
    <dbReference type="NCBI Taxonomy" id="446075"/>
    <lineage>
        <taxon>Bacteria</taxon>
        <taxon>Bacillati</taxon>
        <taxon>Actinomycetota</taxon>
        <taxon>Actinomycetes</taxon>
        <taxon>Micrococcales</taxon>
        <taxon>Microbacteriaceae</taxon>
        <taxon>Microbacterium</taxon>
    </lineage>
</organism>
<gene>
    <name evidence="4" type="ORF">GCM10022383_12120</name>
</gene>
<evidence type="ECO:0000256" key="2">
    <source>
        <dbReference type="SAM" id="Phobius"/>
    </source>
</evidence>
<keyword evidence="2" id="KW-0812">Transmembrane</keyword>
<dbReference type="EMBL" id="BAABCP010000001">
    <property type="protein sequence ID" value="GAA3935315.1"/>
    <property type="molecule type" value="Genomic_DNA"/>
</dbReference>
<feature type="transmembrane region" description="Helical" evidence="2">
    <location>
        <begin position="660"/>
        <end position="679"/>
    </location>
</feature>
<evidence type="ECO:0000313" key="4">
    <source>
        <dbReference type="EMBL" id="GAA3935315.1"/>
    </source>
</evidence>
<accession>A0ABP7N339</accession>
<reference evidence="5" key="1">
    <citation type="journal article" date="2019" name="Int. J. Syst. Evol. Microbiol.">
        <title>The Global Catalogue of Microorganisms (GCM) 10K type strain sequencing project: providing services to taxonomists for standard genome sequencing and annotation.</title>
        <authorList>
            <consortium name="The Broad Institute Genomics Platform"/>
            <consortium name="The Broad Institute Genome Sequencing Center for Infectious Disease"/>
            <person name="Wu L."/>
            <person name="Ma J."/>
        </authorList>
    </citation>
    <scope>NUCLEOTIDE SEQUENCE [LARGE SCALE GENOMIC DNA]</scope>
    <source>
        <strain evidence="5">JCM 17024</strain>
    </source>
</reference>
<keyword evidence="2" id="KW-1133">Transmembrane helix</keyword>
<protein>
    <submittedName>
        <fullName evidence="4">DUF6049 family protein</fullName>
    </submittedName>
</protein>
<name>A0ABP7N339_9MICO</name>
<dbReference type="Proteomes" id="UP001501591">
    <property type="component" value="Unassembled WGS sequence"/>
</dbReference>
<feature type="region of interest" description="Disordered" evidence="1">
    <location>
        <begin position="689"/>
        <end position="709"/>
    </location>
</feature>
<evidence type="ECO:0000256" key="1">
    <source>
        <dbReference type="SAM" id="MobiDB-lite"/>
    </source>
</evidence>
<sequence>MTAISPRDGSRQRARRLLSRLAAVLVVGSLALGSVALGSAPAASAADDEDAAAEDPTVELSISAGTGARIDAAGPLVGTVTIVNRTESALSAGTTSFEVSPSPLADGAALDAWLDEGVSSGEFRTVAVESTPAIDAGATADVSTVADLTELGALAPGVYPMLAHLTGVTADDADGTVWNPTASSVLVVTGPEAQSVGVLVPVTATPEDGALLSAKELTELTSPDGRLTAELDAVTGTAAILAVDPAIAASIRALGDRAPTTAVDWIDALERLPNDVFALQFGDADLAVQSQAGLEEQLTAPDLTALLQPADFPLSTPSPTRSGPDAPTPEPQLPPESTLSEISGVHGGLVWPRPGITPDDLARFDDYLGERTTTILPSTSFETVPPATHVEVAGHSVLVTATASSARLSAAAELADPSAVERDLAAAAGHLFFETRATPTVLVGLERSETRSPIALRQLLTAFASPAVRLSGLQAAKPASASLVTTADATRPAALTTMLDGEARMRSFSSVLEEPALLMAPERIRMLRAIAVGLDDDGFTAAAADRADHVRDVLASVAIQRPKPVQLIAAAAPLPVWVRNDLPWPVHVMLHSRPSDPRLDIASTTRVEAAGDGATRVDVPITARVASGQVDVEFRLTSPTGVAIGAVESAEVTLRADWEGIGLGIGGGVIALLLVFGLIRTVRRKRHAAADAEDAAGTTDTADVAKESE</sequence>
<comment type="caution">
    <text evidence="4">The sequence shown here is derived from an EMBL/GenBank/DDBJ whole genome shotgun (WGS) entry which is preliminary data.</text>
</comment>
<feature type="region of interest" description="Disordered" evidence="1">
    <location>
        <begin position="309"/>
        <end position="343"/>
    </location>
</feature>
<evidence type="ECO:0000256" key="3">
    <source>
        <dbReference type="SAM" id="SignalP"/>
    </source>
</evidence>
<dbReference type="Pfam" id="PF19516">
    <property type="entry name" value="DUF6049"/>
    <property type="match status" value="2"/>
</dbReference>